<evidence type="ECO:0000256" key="7">
    <source>
        <dbReference type="ARBA" id="ARBA00023136"/>
    </source>
</evidence>
<evidence type="ECO:0000256" key="1">
    <source>
        <dbReference type="ARBA" id="ARBA00004141"/>
    </source>
</evidence>
<keyword evidence="9" id="KW-0676">Redox-active center</keyword>
<evidence type="ECO:0000259" key="11">
    <source>
        <dbReference type="SMART" id="SM00756"/>
    </source>
</evidence>
<keyword evidence="7 10" id="KW-0472">Membrane</keyword>
<keyword evidence="6" id="KW-0560">Oxidoreductase</keyword>
<dbReference type="Proteomes" id="UP000535182">
    <property type="component" value="Unassembled WGS sequence"/>
</dbReference>
<keyword evidence="5 10" id="KW-1133">Transmembrane helix</keyword>
<comment type="subcellular location">
    <subcellularLocation>
        <location evidence="1">Membrane</location>
        <topology evidence="1">Multi-pass membrane protein</topology>
    </subcellularLocation>
</comment>
<reference evidence="12 13" key="1">
    <citation type="submission" date="2020-08" db="EMBL/GenBank/DDBJ databases">
        <title>Genomic Encyclopedia of Type Strains, Phase IV (KMG-V): Genome sequencing to study the core and pangenomes of soil and plant-associated prokaryotes.</title>
        <authorList>
            <person name="Whitman W."/>
        </authorList>
    </citation>
    <scope>NUCLEOTIDE SEQUENCE [LARGE SCALE GENOMIC DNA]</scope>
    <source>
        <strain evidence="12 13">X5P2</strain>
    </source>
</reference>
<protein>
    <submittedName>
        <fullName evidence="12">Membrane protein</fullName>
    </submittedName>
</protein>
<dbReference type="GO" id="GO:0016020">
    <property type="term" value="C:membrane"/>
    <property type="evidence" value="ECO:0007669"/>
    <property type="project" value="UniProtKB-SubCell"/>
</dbReference>
<dbReference type="CDD" id="cd12916">
    <property type="entry name" value="VKOR_1"/>
    <property type="match status" value="1"/>
</dbReference>
<evidence type="ECO:0000313" key="12">
    <source>
        <dbReference type="EMBL" id="MBB5328363.1"/>
    </source>
</evidence>
<accession>A0A9X0QDN0</accession>
<keyword evidence="8" id="KW-1015">Disulfide bond</keyword>
<keyword evidence="3 10" id="KW-0812">Transmembrane</keyword>
<evidence type="ECO:0000256" key="9">
    <source>
        <dbReference type="ARBA" id="ARBA00023284"/>
    </source>
</evidence>
<name>A0A9X0QDN0_9BACT</name>
<feature type="transmembrane region" description="Helical" evidence="10">
    <location>
        <begin position="117"/>
        <end position="140"/>
    </location>
</feature>
<evidence type="ECO:0000256" key="2">
    <source>
        <dbReference type="ARBA" id="ARBA00006214"/>
    </source>
</evidence>
<evidence type="ECO:0000256" key="6">
    <source>
        <dbReference type="ARBA" id="ARBA00023002"/>
    </source>
</evidence>
<evidence type="ECO:0000256" key="5">
    <source>
        <dbReference type="ARBA" id="ARBA00022989"/>
    </source>
</evidence>
<organism evidence="12 13">
    <name type="scientific">Tunturiibacter gelidiferens</name>
    <dbReference type="NCBI Taxonomy" id="3069689"/>
    <lineage>
        <taxon>Bacteria</taxon>
        <taxon>Pseudomonadati</taxon>
        <taxon>Acidobacteriota</taxon>
        <taxon>Terriglobia</taxon>
        <taxon>Terriglobales</taxon>
        <taxon>Acidobacteriaceae</taxon>
        <taxon>Tunturiibacter</taxon>
    </lineage>
</organism>
<dbReference type="InterPro" id="IPR044698">
    <property type="entry name" value="VKOR/LTO1"/>
</dbReference>
<comment type="similarity">
    <text evidence="2">Belongs to the VKOR family.</text>
</comment>
<dbReference type="GO" id="GO:0048038">
    <property type="term" value="F:quinone binding"/>
    <property type="evidence" value="ECO:0007669"/>
    <property type="project" value="UniProtKB-KW"/>
</dbReference>
<gene>
    <name evidence="12" type="ORF">HDF14_001973</name>
</gene>
<dbReference type="Pfam" id="PF07884">
    <property type="entry name" value="VKOR"/>
    <property type="match status" value="1"/>
</dbReference>
<comment type="caution">
    <text evidence="12">The sequence shown here is derived from an EMBL/GenBank/DDBJ whole genome shotgun (WGS) entry which is preliminary data.</text>
</comment>
<dbReference type="EMBL" id="JACHEB010000004">
    <property type="protein sequence ID" value="MBB5328363.1"/>
    <property type="molecule type" value="Genomic_DNA"/>
</dbReference>
<dbReference type="InterPro" id="IPR012932">
    <property type="entry name" value="VKOR"/>
</dbReference>
<evidence type="ECO:0000313" key="13">
    <source>
        <dbReference type="Proteomes" id="UP000535182"/>
    </source>
</evidence>
<dbReference type="InterPro" id="IPR038354">
    <property type="entry name" value="VKOR_sf"/>
</dbReference>
<dbReference type="RefSeq" id="WP_183975787.1">
    <property type="nucleotide sequence ID" value="NZ_JACHEB010000004.1"/>
</dbReference>
<evidence type="ECO:0000256" key="4">
    <source>
        <dbReference type="ARBA" id="ARBA00022719"/>
    </source>
</evidence>
<proteinExistence type="inferred from homology"/>
<dbReference type="SMART" id="SM00756">
    <property type="entry name" value="VKc"/>
    <property type="match status" value="1"/>
</dbReference>
<dbReference type="AlphaFoldDB" id="A0A9X0QDN0"/>
<feature type="domain" description="Vitamin K epoxide reductase" evidence="11">
    <location>
        <begin position="1"/>
        <end position="144"/>
    </location>
</feature>
<evidence type="ECO:0000256" key="3">
    <source>
        <dbReference type="ARBA" id="ARBA00022692"/>
    </source>
</evidence>
<keyword evidence="13" id="KW-1185">Reference proteome</keyword>
<keyword evidence="4" id="KW-0874">Quinone</keyword>
<feature type="transmembrane region" description="Helical" evidence="10">
    <location>
        <begin position="67"/>
        <end position="85"/>
    </location>
</feature>
<evidence type="ECO:0000256" key="10">
    <source>
        <dbReference type="SAM" id="Phobius"/>
    </source>
</evidence>
<evidence type="ECO:0000256" key="8">
    <source>
        <dbReference type="ARBA" id="ARBA00023157"/>
    </source>
</evidence>
<dbReference type="Gene3D" id="1.20.1440.130">
    <property type="entry name" value="VKOR domain"/>
    <property type="match status" value="1"/>
</dbReference>
<feature type="transmembrane region" description="Helical" evidence="10">
    <location>
        <begin position="92"/>
        <end position="111"/>
    </location>
</feature>
<sequence length="152" mass="16801">MKYLIALLAVAGIVVSTMALHVHYIDPGLAPPCAVTEKFDCGAVNHSRFAVFPPRTFDEDPKAGSHIPVAMLGIVGYAVIGVLALMGRWWLVFEFAQIGFLFAAFLSYIEAYVLQKWCIYCLWSQGIVTAILLVTVVALVMRWRQGRAKLTP</sequence>
<dbReference type="GO" id="GO:0016491">
    <property type="term" value="F:oxidoreductase activity"/>
    <property type="evidence" value="ECO:0007669"/>
    <property type="project" value="UniProtKB-KW"/>
</dbReference>